<sequence length="540" mass="63897">MKNHKTTDGIALAKKQKHFKKSTYAKQLNVDSRPTTMRSRQFKTERTKHQDTDHINGTSMKKHREQNRHSNYERNNSYILEDSHNIKQSKLKNRPNPNIERGLKEPTNYNAMFKKTGSYYSKQAKNQISNKNLIEIVNEFKLPKDMRLDRFRIMLHDFEMFHTQSLLKVDVMTMKTPIFLSNYKTPCWLAPLTEHDVIPNRQLKWASRMRDMIKHMTPLWIERLRRRVNYKIKCLPYVYLIGFPKCGTTDMIHRLHRHPDVAMSKKEFHWWTKMRAPKAKGNTSLCHYTDLFNEAAEIVKESTYIGTQGPNANYFHKKIIIDGSPSTVFNCSLEDFDEGGPMRIIADDIRHVQGNKSKFIVMLRDPVERLYSEFIFFRKSHPDEEVNPNIFDEMARKGIRLFNDCLESHSLRMCVYKSDLQLEHSFRLVLGIYHIYLRDWIKVVGDDLLPVVLEEFVEDKTKTMTAIFDHLNIERLHPLHMDGLGLLSKEGVNGVKQKYEKYGEMLPETRTLLEGFYAEYNKELEKTLGRKLIHWEYKTT</sequence>
<dbReference type="Pfam" id="PF00685">
    <property type="entry name" value="Sulfotransfer_1"/>
    <property type="match status" value="1"/>
</dbReference>
<accession>A0A8J1XSC6</accession>
<dbReference type="GO" id="GO:0019319">
    <property type="term" value="P:hexose biosynthetic process"/>
    <property type="evidence" value="ECO:0007669"/>
    <property type="project" value="TreeGrafter"/>
</dbReference>
<evidence type="ECO:0000313" key="2">
    <source>
        <dbReference type="EMBL" id="CAH1789496.1"/>
    </source>
</evidence>
<dbReference type="Proteomes" id="UP000749559">
    <property type="component" value="Unassembled WGS sequence"/>
</dbReference>
<dbReference type="EMBL" id="CAIIXF020000007">
    <property type="protein sequence ID" value="CAH1789496.1"/>
    <property type="molecule type" value="Genomic_DNA"/>
</dbReference>
<dbReference type="Gene3D" id="3.40.50.300">
    <property type="entry name" value="P-loop containing nucleotide triphosphate hydrolases"/>
    <property type="match status" value="1"/>
</dbReference>
<evidence type="ECO:0000313" key="3">
    <source>
        <dbReference type="Proteomes" id="UP000749559"/>
    </source>
</evidence>
<feature type="region of interest" description="Disordered" evidence="1">
    <location>
        <begin position="29"/>
        <end position="69"/>
    </location>
</feature>
<dbReference type="PANTHER" id="PTHR15723">
    <property type="entry name" value="CARBOHYDRATE SULFOTRANSFERASE 15"/>
    <property type="match status" value="1"/>
</dbReference>
<dbReference type="PANTHER" id="PTHR15723:SF0">
    <property type="entry name" value="CARBOHYDRATE SULFOTRANSFERASE 15"/>
    <property type="match status" value="1"/>
</dbReference>
<dbReference type="InterPro" id="IPR027417">
    <property type="entry name" value="P-loop_NTPase"/>
</dbReference>
<keyword evidence="3" id="KW-1185">Reference proteome</keyword>
<organism evidence="2 3">
    <name type="scientific">Owenia fusiformis</name>
    <name type="common">Polychaete worm</name>
    <dbReference type="NCBI Taxonomy" id="6347"/>
    <lineage>
        <taxon>Eukaryota</taxon>
        <taxon>Metazoa</taxon>
        <taxon>Spiralia</taxon>
        <taxon>Lophotrochozoa</taxon>
        <taxon>Annelida</taxon>
        <taxon>Polychaeta</taxon>
        <taxon>Sedentaria</taxon>
        <taxon>Canalipalpata</taxon>
        <taxon>Sabellida</taxon>
        <taxon>Oweniida</taxon>
        <taxon>Oweniidae</taxon>
        <taxon>Owenia</taxon>
    </lineage>
</organism>
<proteinExistence type="predicted"/>
<dbReference type="OrthoDB" id="8068875at2759"/>
<reference evidence="2" key="1">
    <citation type="submission" date="2022-03" db="EMBL/GenBank/DDBJ databases">
        <authorList>
            <person name="Martin C."/>
        </authorList>
    </citation>
    <scope>NUCLEOTIDE SEQUENCE</scope>
</reference>
<gene>
    <name evidence="2" type="ORF">OFUS_LOCUS14842</name>
</gene>
<feature type="compositionally biased region" description="Polar residues" evidence="1">
    <location>
        <begin position="29"/>
        <end position="39"/>
    </location>
</feature>
<dbReference type="InterPro" id="IPR000863">
    <property type="entry name" value="Sulfotransferase_dom"/>
</dbReference>
<name>A0A8J1XSC6_OWEFU</name>
<dbReference type="GO" id="GO:0050659">
    <property type="term" value="F:N-acetylgalactosamine 4-sulfate 6-O-sulfotransferase activity"/>
    <property type="evidence" value="ECO:0007669"/>
    <property type="project" value="TreeGrafter"/>
</dbReference>
<protein>
    <submittedName>
        <fullName evidence="2">Uncharacterized protein</fullName>
    </submittedName>
</protein>
<evidence type="ECO:0000256" key="1">
    <source>
        <dbReference type="SAM" id="MobiDB-lite"/>
    </source>
</evidence>
<dbReference type="InterPro" id="IPR052654">
    <property type="entry name" value="CS_Sulfotransferase"/>
</dbReference>
<feature type="compositionally biased region" description="Basic and acidic residues" evidence="1">
    <location>
        <begin position="42"/>
        <end position="54"/>
    </location>
</feature>
<dbReference type="AlphaFoldDB" id="A0A8J1XSC6"/>
<comment type="caution">
    <text evidence="2">The sequence shown here is derived from an EMBL/GenBank/DDBJ whole genome shotgun (WGS) entry which is preliminary data.</text>
</comment>
<dbReference type="SUPFAM" id="SSF52540">
    <property type="entry name" value="P-loop containing nucleoside triphosphate hydrolases"/>
    <property type="match status" value="1"/>
</dbReference>